<gene>
    <name evidence="1" type="ORF">KZO77_05150</name>
</gene>
<dbReference type="Proteomes" id="UP000812077">
    <property type="component" value="Unassembled WGS sequence"/>
</dbReference>
<proteinExistence type="predicted"/>
<sequence length="84" mass="9404">MNKVFSYTEVLKLLLWKVEKCDKNTSRIGIGMFNNVCRSRSWGSLAEIGEVVYSVGSLGEIFLDFVNGEYGKAGKKVSMCLDEN</sequence>
<accession>A0ABS6Y752</accession>
<evidence type="ECO:0000313" key="2">
    <source>
        <dbReference type="Proteomes" id="UP000812077"/>
    </source>
</evidence>
<organism evidence="1 2">
    <name type="scientific">Prevotella melaninogenica</name>
    <dbReference type="NCBI Taxonomy" id="28132"/>
    <lineage>
        <taxon>Bacteria</taxon>
        <taxon>Pseudomonadati</taxon>
        <taxon>Bacteroidota</taxon>
        <taxon>Bacteroidia</taxon>
        <taxon>Bacteroidales</taxon>
        <taxon>Prevotellaceae</taxon>
        <taxon>Prevotella</taxon>
    </lineage>
</organism>
<name>A0ABS6Y752_9BACT</name>
<evidence type="ECO:0000313" key="1">
    <source>
        <dbReference type="EMBL" id="MBW4754430.1"/>
    </source>
</evidence>
<comment type="caution">
    <text evidence="1">The sequence shown here is derived from an EMBL/GenBank/DDBJ whole genome shotgun (WGS) entry which is preliminary data.</text>
</comment>
<reference evidence="1 2" key="1">
    <citation type="submission" date="2021-07" db="EMBL/GenBank/DDBJ databases">
        <title>Genomic diversity and antimicrobial resistance of Prevotella spp. isolated from chronic lung disease airways.</title>
        <authorList>
            <person name="Webb K.A."/>
            <person name="Olagoke O.S."/>
            <person name="Baird T."/>
            <person name="Neill J."/>
            <person name="Pham A."/>
            <person name="Wells T.J."/>
            <person name="Ramsay K.A."/>
            <person name="Bell S.C."/>
            <person name="Sarovich D.S."/>
            <person name="Price E.P."/>
        </authorList>
    </citation>
    <scope>NUCLEOTIDE SEQUENCE [LARGE SCALE GENOMIC DNA]</scope>
    <source>
        <strain evidence="1 2">SCHI0027.S.6</strain>
    </source>
</reference>
<protein>
    <submittedName>
        <fullName evidence="1">Uncharacterized protein</fullName>
    </submittedName>
</protein>
<dbReference type="EMBL" id="JAHXCP010000005">
    <property type="protein sequence ID" value="MBW4754430.1"/>
    <property type="molecule type" value="Genomic_DNA"/>
</dbReference>
<dbReference type="RefSeq" id="WP_219433115.1">
    <property type="nucleotide sequence ID" value="NZ_JAHXCP010000005.1"/>
</dbReference>
<keyword evidence="2" id="KW-1185">Reference proteome</keyword>